<feature type="domain" description="Transmembrane protein family 132 fourth" evidence="9">
    <location>
        <begin position="96"/>
        <end position="194"/>
    </location>
</feature>
<accession>T1FQY1</accession>
<feature type="compositionally biased region" description="Low complexity" evidence="6">
    <location>
        <begin position="582"/>
        <end position="606"/>
    </location>
</feature>
<evidence type="ECO:0000313" key="11">
    <source>
        <dbReference type="EMBL" id="ESN96609.1"/>
    </source>
</evidence>
<dbReference type="InterPro" id="IPR031437">
    <property type="entry name" value="Ig_TMEM132_4th"/>
</dbReference>
<dbReference type="GO" id="GO:0016020">
    <property type="term" value="C:membrane"/>
    <property type="evidence" value="ECO:0007669"/>
    <property type="project" value="UniProtKB-SubCell"/>
</dbReference>
<feature type="compositionally biased region" description="Low complexity" evidence="6">
    <location>
        <begin position="373"/>
        <end position="404"/>
    </location>
</feature>
<evidence type="ECO:0000256" key="5">
    <source>
        <dbReference type="ARBA" id="ARBA00023136"/>
    </source>
</evidence>
<reference evidence="12" key="3">
    <citation type="submission" date="2015-06" db="UniProtKB">
        <authorList>
            <consortium name="EnsemblMetazoa"/>
        </authorList>
    </citation>
    <scope>IDENTIFICATION</scope>
</reference>
<dbReference type="InterPro" id="IPR055423">
    <property type="entry name" value="Ig_TMEM132_5th"/>
</dbReference>
<dbReference type="Pfam" id="PF23486">
    <property type="entry name" value="Ig_TMEM132_5th"/>
    <property type="match status" value="1"/>
</dbReference>
<feature type="region of interest" description="Disordered" evidence="6">
    <location>
        <begin position="278"/>
        <end position="298"/>
    </location>
</feature>
<feature type="region of interest" description="Disordered" evidence="6">
    <location>
        <begin position="223"/>
        <end position="256"/>
    </location>
</feature>
<dbReference type="Pfam" id="PF16070">
    <property type="entry name" value="Ig_TMEM132_4th"/>
    <property type="match status" value="1"/>
</dbReference>
<name>T1FQY1_HELRO</name>
<feature type="compositionally biased region" description="Basic and acidic residues" evidence="6">
    <location>
        <begin position="890"/>
        <end position="899"/>
    </location>
</feature>
<evidence type="ECO:0000256" key="4">
    <source>
        <dbReference type="ARBA" id="ARBA00022989"/>
    </source>
</evidence>
<dbReference type="InterPro" id="IPR026307">
    <property type="entry name" value="TMEM132"/>
</dbReference>
<dbReference type="CTD" id="20211228"/>
<feature type="compositionally biased region" description="Low complexity" evidence="6">
    <location>
        <begin position="923"/>
        <end position="934"/>
    </location>
</feature>
<reference evidence="13" key="1">
    <citation type="submission" date="2012-12" db="EMBL/GenBank/DDBJ databases">
        <authorList>
            <person name="Hellsten U."/>
            <person name="Grimwood J."/>
            <person name="Chapman J.A."/>
            <person name="Shapiro H."/>
            <person name="Aerts A."/>
            <person name="Otillar R.P."/>
            <person name="Terry A.Y."/>
            <person name="Boore J.L."/>
            <person name="Simakov O."/>
            <person name="Marletaz F."/>
            <person name="Cho S.-J."/>
            <person name="Edsinger-Gonzales E."/>
            <person name="Havlak P."/>
            <person name="Kuo D.-H."/>
            <person name="Larsson T."/>
            <person name="Lv J."/>
            <person name="Arendt D."/>
            <person name="Savage R."/>
            <person name="Osoegawa K."/>
            <person name="de Jong P."/>
            <person name="Lindberg D.R."/>
            <person name="Seaver E.C."/>
            <person name="Weisblat D.A."/>
            <person name="Putnam N.H."/>
            <person name="Grigoriev I.V."/>
            <person name="Rokhsar D.S."/>
        </authorList>
    </citation>
    <scope>NUCLEOTIDE SEQUENCE</scope>
</reference>
<dbReference type="HOGENOM" id="CLU_273555_0_0_1"/>
<comment type="similarity">
    <text evidence="2">Belongs to the TMEM132 family.</text>
</comment>
<proteinExistence type="inferred from homology"/>
<dbReference type="eggNOG" id="KOG4789">
    <property type="taxonomic scope" value="Eukaryota"/>
</dbReference>
<dbReference type="OrthoDB" id="10026202at2759"/>
<keyword evidence="3 7" id="KW-0812">Transmembrane</keyword>
<feature type="compositionally biased region" description="Low complexity" evidence="6">
    <location>
        <begin position="339"/>
        <end position="358"/>
    </location>
</feature>
<feature type="domain" description="Transmembrane protein TMEM132 C-terminal" evidence="8">
    <location>
        <begin position="744"/>
        <end position="831"/>
    </location>
</feature>
<dbReference type="KEGG" id="hro:HELRODRAFT_189312"/>
<dbReference type="AlphaFoldDB" id="T1FQY1"/>
<feature type="region of interest" description="Disordered" evidence="6">
    <location>
        <begin position="885"/>
        <end position="906"/>
    </location>
</feature>
<organism evidence="12 13">
    <name type="scientific">Helobdella robusta</name>
    <name type="common">Californian leech</name>
    <dbReference type="NCBI Taxonomy" id="6412"/>
    <lineage>
        <taxon>Eukaryota</taxon>
        <taxon>Metazoa</taxon>
        <taxon>Spiralia</taxon>
        <taxon>Lophotrochozoa</taxon>
        <taxon>Annelida</taxon>
        <taxon>Clitellata</taxon>
        <taxon>Hirudinea</taxon>
        <taxon>Rhynchobdellida</taxon>
        <taxon>Glossiphoniidae</taxon>
        <taxon>Helobdella</taxon>
    </lineage>
</organism>
<feature type="region of interest" description="Disordered" evidence="6">
    <location>
        <begin position="920"/>
        <end position="986"/>
    </location>
</feature>
<dbReference type="InParanoid" id="T1FQY1"/>
<dbReference type="GeneID" id="20211228"/>
<evidence type="ECO:0000256" key="2">
    <source>
        <dbReference type="ARBA" id="ARBA00006166"/>
    </source>
</evidence>
<evidence type="ECO:0000259" key="9">
    <source>
        <dbReference type="Pfam" id="PF16070"/>
    </source>
</evidence>
<keyword evidence="5 7" id="KW-0472">Membrane</keyword>
<comment type="subcellular location">
    <subcellularLocation>
        <location evidence="1">Membrane</location>
        <topology evidence="1">Single-pass type I membrane protein</topology>
    </subcellularLocation>
</comment>
<evidence type="ECO:0000256" key="1">
    <source>
        <dbReference type="ARBA" id="ARBA00004479"/>
    </source>
</evidence>
<feature type="domain" description="Transmembrane protein TMEM132 fifth" evidence="10">
    <location>
        <begin position="404"/>
        <end position="479"/>
    </location>
</feature>
<evidence type="ECO:0000313" key="12">
    <source>
        <dbReference type="EnsemblMetazoa" id="HelroP189312"/>
    </source>
</evidence>
<feature type="region of interest" description="Disordered" evidence="6">
    <location>
        <begin position="532"/>
        <end position="557"/>
    </location>
</feature>
<dbReference type="EMBL" id="KB097495">
    <property type="protein sequence ID" value="ESN96609.1"/>
    <property type="molecule type" value="Genomic_DNA"/>
</dbReference>
<feature type="compositionally biased region" description="Polar residues" evidence="6">
    <location>
        <begin position="935"/>
        <end position="945"/>
    </location>
</feature>
<reference evidence="11 13" key="2">
    <citation type="journal article" date="2013" name="Nature">
        <title>Insights into bilaterian evolution from three spiralian genomes.</title>
        <authorList>
            <person name="Simakov O."/>
            <person name="Marletaz F."/>
            <person name="Cho S.J."/>
            <person name="Edsinger-Gonzales E."/>
            <person name="Havlak P."/>
            <person name="Hellsten U."/>
            <person name="Kuo D.H."/>
            <person name="Larsson T."/>
            <person name="Lv J."/>
            <person name="Arendt D."/>
            <person name="Savage R."/>
            <person name="Osoegawa K."/>
            <person name="de Jong P."/>
            <person name="Grimwood J."/>
            <person name="Chapman J.A."/>
            <person name="Shapiro H."/>
            <person name="Aerts A."/>
            <person name="Otillar R.P."/>
            <person name="Terry A.Y."/>
            <person name="Boore J.L."/>
            <person name="Grigoriev I.V."/>
            <person name="Lindberg D.R."/>
            <person name="Seaver E.C."/>
            <person name="Weisblat D.A."/>
            <person name="Putnam N.H."/>
            <person name="Rokhsar D.S."/>
        </authorList>
    </citation>
    <scope>NUCLEOTIDE SEQUENCE</scope>
</reference>
<dbReference type="Pfam" id="PF15706">
    <property type="entry name" value="TMEM132_C"/>
    <property type="match status" value="1"/>
</dbReference>
<protein>
    <submittedName>
        <fullName evidence="11 12">Uncharacterized protein</fullName>
    </submittedName>
</protein>
<dbReference type="PANTHER" id="PTHR13388:SF11">
    <property type="entry name" value="DETONATOR, ISOFORM E"/>
    <property type="match status" value="1"/>
</dbReference>
<sequence length="1176" mass="130265">MTANHNWHFKLETNPKSSSSRILCRASPNYTRSVVPLELFELYFEIDERFAVSTTQEMIKMMFHIEYNTTNVITTNTIKNQITLKIPFNSDPIYYIVPVIKTTEMINTALLSGSPTHYPLQIYAVEYSGKVYDITSKSTCESADNSVALIAESPAGMRTVLLTDKMSSGSESLNITCKYDRHIKLIKVKVWVPQFPVEIKLSDYKLGSIASWKINHDNNNNNNNNNYIINNFDKLNNNKNGNNNNNNSNNNNNNRNKTISVLSLWNVNNVTVNAYNSTTSSADSLTSSTTSSSSSSCQPKFQSSIVEVYCHFIAITPPTSLKNSNTHRLYPRNVFQTASDSNNLNNSSSSGSRSNNSNDNDDNNDGDEDDDNVNIIIGNGDDDNGVSGTDNLSSSSGSSSSNNNNNNIIIQVNKLPMFRVTHLVADKLKLLNSSIARLVKYGESVVLEGLKPGKTEIQLQTGNGRLLGLKAFRVTMEKVGIVKLAANLVTDIKVDVEDFDSINDQVGLPLARVTYSNTFDLYTLSKIFNDDDDDDDDDDDLDGDDDEDDYVSDDVGVDGKNELFNVLIEVQQPNNSGGYDANNKNNNKHSSSNNNNNINNNNNRNNKIQEKPYIIPQLILNEFFRADITKVKYFTHSFVHAKFSPTLPDRCSPSPSSSSSTTLFQSVRKVVLAQGKADFMIDSLIFDRLTNKYRERNSSSFITDDGEEEDTGGENAGFNEKRNDLSYVNKKLFNNRKSMTTNRNNNNVQLTSNNNNNNNNAYQKIRNITPLETAMFVAVVIFCVIVVGLLIHWVVGTACKRRTLKVKDSAGVGSGGVCGVENDWVWIGHKTLEKNLVQTTCLATLMPEEDFNSSMSAAGGGGGLGGCLNSGVNCGGNGICGDEPPPLPPREWKRSEKSCGDFQHQQQQMLLLSRHNRHKKKLLLQQQQQHQQQLDSENNNGSHLVQNHHLRTSDKRRTLSSAEDFRLPVPPKPARSMRLSSSSSSSNMAAKIPDAYFINNLNSKPQTSSILMKNNNFNNNNNLLNNTNSGHLINCVHGVSSTSSNNNSSSVEAKFLTDLNNYGIISSAAPTTNIINNNNNNLMTSTNDNILLMGAGGGVYSSEMHNNEMNSTNQQQQEVWLKKSSASELTASRKAQRIRRLEEAAAASGSDVDFECASMEEEKFVKYLESLKETSA</sequence>
<evidence type="ECO:0000313" key="13">
    <source>
        <dbReference type="Proteomes" id="UP000015101"/>
    </source>
</evidence>
<gene>
    <name evidence="12" type="primary">20211228</name>
    <name evidence="11" type="ORF">HELRODRAFT_189312</name>
</gene>
<dbReference type="PANTHER" id="PTHR13388">
    <property type="entry name" value="DETONATOR, ISOFORM E"/>
    <property type="match status" value="1"/>
</dbReference>
<evidence type="ECO:0000259" key="10">
    <source>
        <dbReference type="Pfam" id="PF23486"/>
    </source>
</evidence>
<dbReference type="Proteomes" id="UP000015101">
    <property type="component" value="Unassembled WGS sequence"/>
</dbReference>
<feature type="region of interest" description="Disordered" evidence="6">
    <location>
        <begin position="336"/>
        <end position="404"/>
    </location>
</feature>
<evidence type="ECO:0000256" key="3">
    <source>
        <dbReference type="ARBA" id="ARBA00022692"/>
    </source>
</evidence>
<dbReference type="STRING" id="6412.T1FQY1"/>
<keyword evidence="13" id="KW-1185">Reference proteome</keyword>
<dbReference type="EMBL" id="AMQM01001431">
    <property type="status" value="NOT_ANNOTATED_CDS"/>
    <property type="molecule type" value="Genomic_DNA"/>
</dbReference>
<feature type="region of interest" description="Disordered" evidence="6">
    <location>
        <begin position="573"/>
        <end position="606"/>
    </location>
</feature>
<keyword evidence="4 7" id="KW-1133">Transmembrane helix</keyword>
<evidence type="ECO:0000256" key="6">
    <source>
        <dbReference type="SAM" id="MobiDB-lite"/>
    </source>
</evidence>
<feature type="compositionally biased region" description="Low complexity" evidence="6">
    <location>
        <begin position="278"/>
        <end position="296"/>
    </location>
</feature>
<feature type="region of interest" description="Disordered" evidence="6">
    <location>
        <begin position="701"/>
        <end position="720"/>
    </location>
</feature>
<dbReference type="RefSeq" id="XP_009025744.1">
    <property type="nucleotide sequence ID" value="XM_009027496.1"/>
</dbReference>
<evidence type="ECO:0000256" key="7">
    <source>
        <dbReference type="SAM" id="Phobius"/>
    </source>
</evidence>
<feature type="transmembrane region" description="Helical" evidence="7">
    <location>
        <begin position="774"/>
        <end position="795"/>
    </location>
</feature>
<dbReference type="EnsemblMetazoa" id="HelroT189312">
    <property type="protein sequence ID" value="HelroP189312"/>
    <property type="gene ID" value="HelroG189312"/>
</dbReference>
<feature type="compositionally biased region" description="Acidic residues" evidence="6">
    <location>
        <begin position="532"/>
        <end position="556"/>
    </location>
</feature>
<dbReference type="InterPro" id="IPR031436">
    <property type="entry name" value="TMEM132_C"/>
</dbReference>
<feature type="compositionally biased region" description="Acidic residues" evidence="6">
    <location>
        <begin position="359"/>
        <end position="372"/>
    </location>
</feature>
<evidence type="ECO:0000259" key="8">
    <source>
        <dbReference type="Pfam" id="PF15706"/>
    </source>
</evidence>